<accession>A0A382ZK52</accession>
<dbReference type="InterPro" id="IPR053135">
    <property type="entry name" value="AKR2_Oxidoreductase"/>
</dbReference>
<organism evidence="2">
    <name type="scientific">marine metagenome</name>
    <dbReference type="NCBI Taxonomy" id="408172"/>
    <lineage>
        <taxon>unclassified sequences</taxon>
        <taxon>metagenomes</taxon>
        <taxon>ecological metagenomes</taxon>
    </lineage>
</organism>
<sequence>MQTRRLGNSDLELSPVGFGTWAIGGDDWGMGWGPQDEADSVAAILEGLEAGINWIDTAHAYGFGVSEEVVGKAVKEWGHPVILATKCGVLPNADR</sequence>
<dbReference type="AlphaFoldDB" id="A0A382ZK52"/>
<proteinExistence type="predicted"/>
<evidence type="ECO:0000259" key="1">
    <source>
        <dbReference type="Pfam" id="PF00248"/>
    </source>
</evidence>
<dbReference type="SUPFAM" id="SSF51430">
    <property type="entry name" value="NAD(P)-linked oxidoreductase"/>
    <property type="match status" value="1"/>
</dbReference>
<dbReference type="InterPro" id="IPR036812">
    <property type="entry name" value="NAD(P)_OxRdtase_dom_sf"/>
</dbReference>
<gene>
    <name evidence="2" type="ORF">METZ01_LOCUS448811</name>
</gene>
<name>A0A382ZK52_9ZZZZ</name>
<protein>
    <recommendedName>
        <fullName evidence="1">NADP-dependent oxidoreductase domain-containing protein</fullName>
    </recommendedName>
</protein>
<dbReference type="Gene3D" id="3.20.20.100">
    <property type="entry name" value="NADP-dependent oxidoreductase domain"/>
    <property type="match status" value="1"/>
</dbReference>
<evidence type="ECO:0000313" key="2">
    <source>
        <dbReference type="EMBL" id="SVD95957.1"/>
    </source>
</evidence>
<dbReference type="PANTHER" id="PTHR43312:SF1">
    <property type="entry name" value="NADP-DEPENDENT OXIDOREDUCTASE DOMAIN-CONTAINING PROTEIN"/>
    <property type="match status" value="1"/>
</dbReference>
<dbReference type="Pfam" id="PF00248">
    <property type="entry name" value="Aldo_ket_red"/>
    <property type="match status" value="1"/>
</dbReference>
<feature type="domain" description="NADP-dependent oxidoreductase" evidence="1">
    <location>
        <begin position="16"/>
        <end position="87"/>
    </location>
</feature>
<dbReference type="EMBL" id="UINC01184646">
    <property type="protein sequence ID" value="SVD95957.1"/>
    <property type="molecule type" value="Genomic_DNA"/>
</dbReference>
<feature type="non-terminal residue" evidence="2">
    <location>
        <position position="95"/>
    </location>
</feature>
<dbReference type="InterPro" id="IPR023210">
    <property type="entry name" value="NADP_OxRdtase_dom"/>
</dbReference>
<reference evidence="2" key="1">
    <citation type="submission" date="2018-05" db="EMBL/GenBank/DDBJ databases">
        <authorList>
            <person name="Lanie J.A."/>
            <person name="Ng W.-L."/>
            <person name="Kazmierczak K.M."/>
            <person name="Andrzejewski T.M."/>
            <person name="Davidsen T.M."/>
            <person name="Wayne K.J."/>
            <person name="Tettelin H."/>
            <person name="Glass J.I."/>
            <person name="Rusch D."/>
            <person name="Podicherti R."/>
            <person name="Tsui H.-C.T."/>
            <person name="Winkler M.E."/>
        </authorList>
    </citation>
    <scope>NUCLEOTIDE SEQUENCE</scope>
</reference>
<dbReference type="PANTHER" id="PTHR43312">
    <property type="entry name" value="D-THREO-ALDOSE 1-DEHYDROGENASE"/>
    <property type="match status" value="1"/>
</dbReference>